<dbReference type="CDD" id="cd01310">
    <property type="entry name" value="TatD_DNAse"/>
    <property type="match status" value="1"/>
</dbReference>
<feature type="binding site" evidence="3">
    <location>
        <position position="205"/>
    </location>
    <ligand>
        <name>a divalent metal cation</name>
        <dbReference type="ChEBI" id="CHEBI:60240"/>
        <label>1</label>
    </ligand>
</feature>
<protein>
    <submittedName>
        <fullName evidence="4">TatD related DNAse</fullName>
        <ecNumber evidence="4">3.1.21.-</ecNumber>
    </submittedName>
</protein>
<dbReference type="GO" id="GO:0005829">
    <property type="term" value="C:cytosol"/>
    <property type="evidence" value="ECO:0007669"/>
    <property type="project" value="TreeGrafter"/>
</dbReference>
<feature type="binding site" evidence="3">
    <location>
        <position position="9"/>
    </location>
    <ligand>
        <name>a divalent metal cation</name>
        <dbReference type="ChEBI" id="CHEBI:60240"/>
        <label>1</label>
    </ligand>
</feature>
<dbReference type="PIRSF" id="PIRSF005902">
    <property type="entry name" value="DNase_TatD"/>
    <property type="match status" value="1"/>
</dbReference>
<dbReference type="Pfam" id="PF01026">
    <property type="entry name" value="TatD_DNase"/>
    <property type="match status" value="1"/>
</dbReference>
<proteinExistence type="inferred from homology"/>
<dbReference type="PROSITE" id="PS01091">
    <property type="entry name" value="TATD_3"/>
    <property type="match status" value="1"/>
</dbReference>
<dbReference type="OrthoDB" id="9810005at2"/>
<accession>A0A448UCN4</accession>
<dbReference type="SUPFAM" id="SSF51556">
    <property type="entry name" value="Metallo-dependent hydrolases"/>
    <property type="match status" value="1"/>
</dbReference>
<dbReference type="GO" id="GO:0046872">
    <property type="term" value="F:metal ion binding"/>
    <property type="evidence" value="ECO:0007669"/>
    <property type="project" value="UniProtKB-KW"/>
</dbReference>
<dbReference type="AlphaFoldDB" id="A0A448UCN4"/>
<keyword evidence="2 4" id="KW-0378">Hydrolase</keyword>
<dbReference type="PANTHER" id="PTHR46124">
    <property type="entry name" value="D-AMINOACYL-TRNA DEACYLASE"/>
    <property type="match status" value="1"/>
</dbReference>
<sequence length="255" mass="28086">MKFTDTHCHLADPLFRDNLPDIIAEAETLGICRFIVPSTHAADFADVAALNGLPQVHIAFGIHPWFAESAVDADLNQLEDFLQQYPQAWVGEIGLDFYDKNQTSAVRECQRLWLTQQLKLAQQYWRPVILHNLKATAALVEVVKATRFTRGGIVHAFSGSLEEARSLTACGFKIGIGSLLLNPTAKKARQAARELPLSEIVLETDSPFMLANSVNVPANIRKIAEIVAELRGVPVETVADTTERNVEALLGKCES</sequence>
<gene>
    <name evidence="4" type="primary">yjjV</name>
    <name evidence="4" type="ORF">NCTC12227_01398</name>
</gene>
<dbReference type="InterPro" id="IPR032466">
    <property type="entry name" value="Metal_Hydrolase"/>
</dbReference>
<dbReference type="EMBL" id="LR134516">
    <property type="protein sequence ID" value="VEJ21653.1"/>
    <property type="molecule type" value="Genomic_DNA"/>
</dbReference>
<dbReference type="InterPro" id="IPR018228">
    <property type="entry name" value="DNase_TatD-rel_CS"/>
</dbReference>
<keyword evidence="5" id="KW-1185">Reference proteome</keyword>
<evidence type="ECO:0000256" key="3">
    <source>
        <dbReference type="PIRSR" id="PIRSR005902-1"/>
    </source>
</evidence>
<dbReference type="STRING" id="326522.BWD08_05800"/>
<dbReference type="Proteomes" id="UP000268229">
    <property type="component" value="Chromosome"/>
</dbReference>
<dbReference type="EC" id="3.1.21.-" evidence="4"/>
<feature type="binding site" evidence="3">
    <location>
        <position position="131"/>
    </location>
    <ligand>
        <name>a divalent metal cation</name>
        <dbReference type="ChEBI" id="CHEBI:60240"/>
        <label>2</label>
    </ligand>
</feature>
<evidence type="ECO:0000256" key="1">
    <source>
        <dbReference type="ARBA" id="ARBA00009275"/>
    </source>
</evidence>
<dbReference type="GO" id="GO:0016788">
    <property type="term" value="F:hydrolase activity, acting on ester bonds"/>
    <property type="evidence" value="ECO:0007669"/>
    <property type="project" value="InterPro"/>
</dbReference>
<evidence type="ECO:0000313" key="5">
    <source>
        <dbReference type="Proteomes" id="UP000268229"/>
    </source>
</evidence>
<feature type="binding site" evidence="3">
    <location>
        <position position="155"/>
    </location>
    <ligand>
        <name>a divalent metal cation</name>
        <dbReference type="ChEBI" id="CHEBI:60240"/>
        <label>2</label>
    </ligand>
</feature>
<evidence type="ECO:0000256" key="2">
    <source>
        <dbReference type="ARBA" id="ARBA00022801"/>
    </source>
</evidence>
<dbReference type="PANTHER" id="PTHR46124:SF3">
    <property type="entry name" value="HYDROLASE"/>
    <property type="match status" value="1"/>
</dbReference>
<dbReference type="KEGG" id="nani:NCTC12227_01398"/>
<feature type="binding site" evidence="3">
    <location>
        <position position="92"/>
    </location>
    <ligand>
        <name>a divalent metal cation</name>
        <dbReference type="ChEBI" id="CHEBI:60240"/>
        <label>1</label>
    </ligand>
</feature>
<keyword evidence="3" id="KW-0479">Metal-binding</keyword>
<feature type="binding site" evidence="3">
    <location>
        <position position="7"/>
    </location>
    <ligand>
        <name>a divalent metal cation</name>
        <dbReference type="ChEBI" id="CHEBI:60240"/>
        <label>1</label>
    </ligand>
</feature>
<dbReference type="InterPro" id="IPR001130">
    <property type="entry name" value="TatD-like"/>
</dbReference>
<reference evidence="4 5" key="1">
    <citation type="submission" date="2018-12" db="EMBL/GenBank/DDBJ databases">
        <authorList>
            <consortium name="Pathogen Informatics"/>
        </authorList>
    </citation>
    <scope>NUCLEOTIDE SEQUENCE [LARGE SCALE GENOMIC DNA]</scope>
    <source>
        <strain evidence="4 5">NCTC12227</strain>
    </source>
</reference>
<name>A0A448UCN4_9NEIS</name>
<dbReference type="Gene3D" id="3.20.20.140">
    <property type="entry name" value="Metal-dependent hydrolases"/>
    <property type="match status" value="1"/>
</dbReference>
<comment type="similarity">
    <text evidence="1">Belongs to the metallo-dependent hydrolases superfamily. TatD-type hydrolase family.</text>
</comment>
<organism evidence="4 5">
    <name type="scientific">Neisseria animaloris</name>
    <dbReference type="NCBI Taxonomy" id="326522"/>
    <lineage>
        <taxon>Bacteria</taxon>
        <taxon>Pseudomonadati</taxon>
        <taxon>Pseudomonadota</taxon>
        <taxon>Betaproteobacteria</taxon>
        <taxon>Neisseriales</taxon>
        <taxon>Neisseriaceae</taxon>
        <taxon>Neisseria</taxon>
    </lineage>
</organism>
<evidence type="ECO:0000313" key="4">
    <source>
        <dbReference type="EMBL" id="VEJ21653.1"/>
    </source>
</evidence>
<dbReference type="RefSeq" id="WP_126304839.1">
    <property type="nucleotide sequence ID" value="NZ_LR134516.1"/>
</dbReference>